<evidence type="ECO:0000256" key="4">
    <source>
        <dbReference type="ARBA" id="ARBA00022691"/>
    </source>
</evidence>
<dbReference type="Gene3D" id="3.40.50.150">
    <property type="entry name" value="Vaccinia Virus protein VP39"/>
    <property type="match status" value="1"/>
</dbReference>
<dbReference type="InterPro" id="IPR025931">
    <property type="entry name" value="TaqI_C"/>
</dbReference>
<comment type="caution">
    <text evidence="10">The sequence shown here is derived from an EMBL/GenBank/DDBJ whole genome shotgun (WGS) entry which is preliminary data.</text>
</comment>
<accession>A0A2T2YMB0</accession>
<evidence type="ECO:0000256" key="1">
    <source>
        <dbReference type="ARBA" id="ARBA00011900"/>
    </source>
</evidence>
<dbReference type="GO" id="GO:0005524">
    <property type="term" value="F:ATP binding"/>
    <property type="evidence" value="ECO:0007669"/>
    <property type="project" value="UniProtKB-KW"/>
</dbReference>
<dbReference type="InterPro" id="IPR002052">
    <property type="entry name" value="DNA_methylase_N6_adenine_CS"/>
</dbReference>
<sequence length="921" mass="105292">MTKDEALNDIENLIDRFSDQFSSYKKNDYNETLTRRDFIDPFFRALGWDIDNRNGYAEAYREVIHEDRIKIGTATKAPDYSFRLPGGKRLFFVEAKKPSVLVRDETQPAYQVRRYGWSAKMPISIITDFEEFAIYDCSKKPNPNDKASVARIKYLTYKDYTSNFDFIWNTFSKERVLKGSFDQFIGSDTNKKGTSTVDKEFLQSLDDWRTRIAIDICKNNRNLTEEEINFIVQQTIDRIIFLRIAEDRSVEPYGNLKLSIKSGEYYNNLFRLFQVADDKYNSGIFDLSKDQLSKSIKIDNKVIKSVINQLYYPECPYEFSVLPVEILGSAYEQFLGKQIKVDANRKVKIEEKPEVRKAGGVYYTPQYIVDYIVQRTIGRLIEGKKPAEVSKIKIVDPACGSGSFLIGAYQYLLDWHKNFYNSNGKTLKGKKNSSLTLDGNLTTSEKKRILINNIYGVDLDVNAVEVTKLSLLLKCMEGETEASIATQLSLFNDRVLPTLDSNITSGNSLIDTDFYDLDLDLGFEKQIKPFNWKRVFPAVFANGGFDAVIGNPPYGAELSKEVQKYCLDKFPIGNTDTAALFMIQAKHLLKSKGFTGYIIPKSFTFASNWLKTRNELLDDISLIVDCSKVWKEVKLEMSIYISQKDTKQKDFVSAIRAGQKIIEIGSIDKKLCSQFNFIVNGVSDSEIEIGNKMFHSPERLNSFLSNRRGGMLQKHLSEEGELKVIGGKQVQRYFISDKVENRIKKSKLIEANSYIEENSILVQNIVSHIQNPLPRIQITATTVDAEISQCHVILDTVNQLVNKSSLSNKYLLGVLNSKPISWYTYRFVFANAIRTMHFDSSTTEKIPFPNVDLNNKTQKCKHDEIVNCVDQILQLKQKLKTCTVPSTVNLLIGKVEHLENKINLVVAELFGLSKEEFEIIE</sequence>
<evidence type="ECO:0000256" key="3">
    <source>
        <dbReference type="ARBA" id="ARBA00022679"/>
    </source>
</evidence>
<evidence type="ECO:0000256" key="5">
    <source>
        <dbReference type="ARBA" id="ARBA00022747"/>
    </source>
</evidence>
<dbReference type="EMBL" id="PYFT01000001">
    <property type="protein sequence ID" value="PSR56644.1"/>
    <property type="molecule type" value="Genomic_DNA"/>
</dbReference>
<evidence type="ECO:0000259" key="9">
    <source>
        <dbReference type="Pfam" id="PF12950"/>
    </source>
</evidence>
<keyword evidence="2 10" id="KW-0489">Methyltransferase</keyword>
<name>A0A2T2YMB0_9BACT</name>
<evidence type="ECO:0000259" key="8">
    <source>
        <dbReference type="Pfam" id="PF07669"/>
    </source>
</evidence>
<keyword evidence="6" id="KW-0238">DNA-binding</keyword>
<dbReference type="RefSeq" id="WP_106932820.1">
    <property type="nucleotide sequence ID" value="NZ_PYFT01000001.1"/>
</dbReference>
<dbReference type="GO" id="GO:0009035">
    <property type="term" value="F:type I site-specific deoxyribonuclease activity"/>
    <property type="evidence" value="ECO:0007669"/>
    <property type="project" value="UniProtKB-EC"/>
</dbReference>
<organism evidence="10 11">
    <name type="scientific">Adhaeribacter arboris</name>
    <dbReference type="NCBI Taxonomy" id="2072846"/>
    <lineage>
        <taxon>Bacteria</taxon>
        <taxon>Pseudomonadati</taxon>
        <taxon>Bacteroidota</taxon>
        <taxon>Cytophagia</taxon>
        <taxon>Cytophagales</taxon>
        <taxon>Hymenobacteraceae</taxon>
        <taxon>Adhaeribacter</taxon>
    </lineage>
</organism>
<dbReference type="EC" id="2.1.1.72" evidence="1"/>
<gene>
    <name evidence="10" type="ORF">AHMF7605_25690</name>
</gene>
<dbReference type="GO" id="GO:0009007">
    <property type="term" value="F:site-specific DNA-methyltransferase (adenine-specific) activity"/>
    <property type="evidence" value="ECO:0007669"/>
    <property type="project" value="UniProtKB-EC"/>
</dbReference>
<keyword evidence="11" id="KW-1185">Reference proteome</keyword>
<dbReference type="PRINTS" id="PR00507">
    <property type="entry name" value="N12N6MTFRASE"/>
</dbReference>
<dbReference type="PANTHER" id="PTHR33841:SF1">
    <property type="entry name" value="DNA METHYLTRANSFERASE A"/>
    <property type="match status" value="1"/>
</dbReference>
<evidence type="ECO:0000256" key="6">
    <source>
        <dbReference type="ARBA" id="ARBA00023125"/>
    </source>
</evidence>
<feature type="domain" description="TaqI-like C-terminal specificity" evidence="9">
    <location>
        <begin position="724"/>
        <end position="847"/>
    </location>
</feature>
<dbReference type="SUPFAM" id="SSF53335">
    <property type="entry name" value="S-adenosyl-L-methionine-dependent methyltransferases"/>
    <property type="match status" value="1"/>
</dbReference>
<protein>
    <recommendedName>
        <fullName evidence="1">site-specific DNA-methyltransferase (adenine-specific)</fullName>
        <ecNumber evidence="1">2.1.1.72</ecNumber>
    </recommendedName>
</protein>
<proteinExistence type="predicted"/>
<dbReference type="OrthoDB" id="32195at2"/>
<evidence type="ECO:0000256" key="2">
    <source>
        <dbReference type="ARBA" id="ARBA00022603"/>
    </source>
</evidence>
<dbReference type="InterPro" id="IPR029063">
    <property type="entry name" value="SAM-dependent_MTases_sf"/>
</dbReference>
<keyword evidence="3 10" id="KW-0808">Transferase</keyword>
<dbReference type="InterPro" id="IPR011639">
    <property type="entry name" value="MethylTrfase_TaqI-like_dom"/>
</dbReference>
<dbReference type="Proteomes" id="UP000240357">
    <property type="component" value="Unassembled WGS sequence"/>
</dbReference>
<keyword evidence="5" id="KW-0680">Restriction system</keyword>
<dbReference type="PROSITE" id="PS00092">
    <property type="entry name" value="N6_MTASE"/>
    <property type="match status" value="1"/>
</dbReference>
<comment type="catalytic activity">
    <reaction evidence="7">
        <text>a 2'-deoxyadenosine in DNA + S-adenosyl-L-methionine = an N(6)-methyl-2'-deoxyadenosine in DNA + S-adenosyl-L-homocysteine + H(+)</text>
        <dbReference type="Rhea" id="RHEA:15197"/>
        <dbReference type="Rhea" id="RHEA-COMP:12418"/>
        <dbReference type="Rhea" id="RHEA-COMP:12419"/>
        <dbReference type="ChEBI" id="CHEBI:15378"/>
        <dbReference type="ChEBI" id="CHEBI:57856"/>
        <dbReference type="ChEBI" id="CHEBI:59789"/>
        <dbReference type="ChEBI" id="CHEBI:90615"/>
        <dbReference type="ChEBI" id="CHEBI:90616"/>
        <dbReference type="EC" id="2.1.1.72"/>
    </reaction>
</comment>
<evidence type="ECO:0000313" key="11">
    <source>
        <dbReference type="Proteomes" id="UP000240357"/>
    </source>
</evidence>
<evidence type="ECO:0000256" key="7">
    <source>
        <dbReference type="ARBA" id="ARBA00047942"/>
    </source>
</evidence>
<keyword evidence="4" id="KW-0949">S-adenosyl-L-methionine</keyword>
<reference evidence="10 11" key="1">
    <citation type="submission" date="2018-03" db="EMBL/GenBank/DDBJ databases">
        <title>Adhaeribacter sp. HMF7605 Genome sequencing and assembly.</title>
        <authorList>
            <person name="Kang H."/>
            <person name="Kang J."/>
            <person name="Cha I."/>
            <person name="Kim H."/>
            <person name="Joh K."/>
        </authorList>
    </citation>
    <scope>NUCLEOTIDE SEQUENCE [LARGE SCALE GENOMIC DNA]</scope>
    <source>
        <strain evidence="10 11">HMF7605</strain>
    </source>
</reference>
<feature type="domain" description="Type II methyltransferase M.TaqI-like" evidence="8">
    <location>
        <begin position="452"/>
        <end position="624"/>
    </location>
</feature>
<dbReference type="GO" id="GO:0003677">
    <property type="term" value="F:DNA binding"/>
    <property type="evidence" value="ECO:0007669"/>
    <property type="project" value="UniProtKB-KW"/>
</dbReference>
<dbReference type="AlphaFoldDB" id="A0A2T2YMB0"/>
<dbReference type="Gene3D" id="3.90.1570.30">
    <property type="match status" value="1"/>
</dbReference>
<evidence type="ECO:0000313" key="10">
    <source>
        <dbReference type="EMBL" id="PSR56644.1"/>
    </source>
</evidence>
<dbReference type="GO" id="GO:0032259">
    <property type="term" value="P:methylation"/>
    <property type="evidence" value="ECO:0007669"/>
    <property type="project" value="UniProtKB-KW"/>
</dbReference>
<dbReference type="Pfam" id="PF07669">
    <property type="entry name" value="Eco57I"/>
    <property type="match status" value="1"/>
</dbReference>
<dbReference type="Pfam" id="PF12950">
    <property type="entry name" value="TaqI_C"/>
    <property type="match status" value="1"/>
</dbReference>
<dbReference type="PANTHER" id="PTHR33841">
    <property type="entry name" value="DNA METHYLTRANSFERASE YEEA-RELATED"/>
    <property type="match status" value="1"/>
</dbReference>
<dbReference type="GO" id="GO:0009307">
    <property type="term" value="P:DNA restriction-modification system"/>
    <property type="evidence" value="ECO:0007669"/>
    <property type="project" value="UniProtKB-KW"/>
</dbReference>
<dbReference type="InterPro" id="IPR050953">
    <property type="entry name" value="N4_N6_ade-DNA_methylase"/>
</dbReference>